<dbReference type="AlphaFoldDB" id="A0A6G9XQ58"/>
<reference evidence="1 2" key="1">
    <citation type="journal article" date="2019" name="ACS Chem. Biol.">
        <title>Identification and Mobilization of a Cryptic Antibiotic Biosynthesis Gene Locus from a Human-Pathogenic Nocardia Isolate.</title>
        <authorList>
            <person name="Herisse M."/>
            <person name="Ishida K."/>
            <person name="Porter J.L."/>
            <person name="Howden B."/>
            <person name="Hertweck C."/>
            <person name="Stinear T.P."/>
            <person name="Pidot S.J."/>
        </authorList>
    </citation>
    <scope>NUCLEOTIDE SEQUENCE [LARGE SCALE GENOMIC DNA]</scope>
    <source>
        <strain evidence="1 2">AUSMDU00024985</strain>
    </source>
</reference>
<dbReference type="EMBL" id="CP046171">
    <property type="protein sequence ID" value="QIS03047.1"/>
    <property type="molecule type" value="Genomic_DNA"/>
</dbReference>
<evidence type="ECO:0000313" key="1">
    <source>
        <dbReference type="EMBL" id="QIS03047.1"/>
    </source>
</evidence>
<gene>
    <name evidence="1" type="ORF">F5X71_12645</name>
</gene>
<protein>
    <submittedName>
        <fullName evidence="1">Uncharacterized protein</fullName>
    </submittedName>
</protein>
<dbReference type="Proteomes" id="UP000501705">
    <property type="component" value="Chromosome"/>
</dbReference>
<organism evidence="1 2">
    <name type="scientific">Nocardia brasiliensis</name>
    <dbReference type="NCBI Taxonomy" id="37326"/>
    <lineage>
        <taxon>Bacteria</taxon>
        <taxon>Bacillati</taxon>
        <taxon>Actinomycetota</taxon>
        <taxon>Actinomycetes</taxon>
        <taxon>Mycobacteriales</taxon>
        <taxon>Nocardiaceae</taxon>
        <taxon>Nocardia</taxon>
    </lineage>
</organism>
<evidence type="ECO:0000313" key="2">
    <source>
        <dbReference type="Proteomes" id="UP000501705"/>
    </source>
</evidence>
<name>A0A6G9XQ58_NOCBR</name>
<sequence length="165" mass="18106">MVYAIAKSAGFYAAHGIWSVSDGDMLTPLLGYAATDGSEGLERLLSDDPAEAAHLGSERLQIGRPQWIRAVLLVDAFLHLPRGRTDALIIDAVEYTPQPRSMRMAVPYRPQSPTGKFAVYRPKFIDTQGFTDPDYGELADSFYTGVDSHQQAAAVWHAHLLDESA</sequence>
<accession>A0A6G9XQ58</accession>
<dbReference type="RefSeq" id="WP_167462117.1">
    <property type="nucleotide sequence ID" value="NZ_CP046171.1"/>
</dbReference>
<proteinExistence type="predicted"/>